<dbReference type="InterPro" id="IPR021569">
    <property type="entry name" value="TUG-UBL1"/>
</dbReference>
<feature type="domain" description="TUG ubiquitin-like" evidence="2">
    <location>
        <begin position="8"/>
        <end position="71"/>
    </location>
</feature>
<dbReference type="OrthoDB" id="440781at2759"/>
<dbReference type="GO" id="GO:0005634">
    <property type="term" value="C:nucleus"/>
    <property type="evidence" value="ECO:0007669"/>
    <property type="project" value="TreeGrafter"/>
</dbReference>
<comment type="caution">
    <text evidence="3">The sequence shown here is derived from an EMBL/GenBank/DDBJ whole genome shotgun (WGS) entry which is preliminary data.</text>
</comment>
<dbReference type="SUPFAM" id="SSF54236">
    <property type="entry name" value="Ubiquitin-like"/>
    <property type="match status" value="2"/>
</dbReference>
<dbReference type="Proteomes" id="UP000481858">
    <property type="component" value="Unassembled WGS sequence"/>
</dbReference>
<protein>
    <recommendedName>
        <fullName evidence="2">TUG ubiquitin-like domain-containing protein</fullName>
    </recommendedName>
</protein>
<dbReference type="AlphaFoldDB" id="A0A7C8MRZ5"/>
<dbReference type="PANTHER" id="PTHR46467">
    <property type="entry name" value="TETHER CONTAINING UBX DOMAIN FOR GLUT4"/>
    <property type="match status" value="1"/>
</dbReference>
<dbReference type="EMBL" id="WUBL01000071">
    <property type="protein sequence ID" value="KAF2967273.1"/>
    <property type="molecule type" value="Genomic_DNA"/>
</dbReference>
<dbReference type="InParanoid" id="A0A7C8MRZ5"/>
<evidence type="ECO:0000259" key="2">
    <source>
        <dbReference type="Pfam" id="PF11470"/>
    </source>
</evidence>
<sequence length="513" mass="56011">MATNVKVVGTDLRQVTIKVNPGTYLADVLEQACAKLKVPNNKFLLKYKHRQLDLSQTFRTSGLIPGARLELVVRAVTTTIINVALQLPSPESGLFPPHGRVSEKLPSDFTLWQILRQFESGKASAGKNLNLTGRGVPLTDNGTQAGSGQLYYETPIIVIENRSFSTFMDFQKTLSQLGYTSGGVLIRLSFRKTEQSLADAMRGIHEYFRLEEQETTSEGTTSQEATPQKTNGTIVEGSSANTPEPEPLANETRESAPAVSDATEVVSPPPIKDNEPQPAQDASTTDAMDISADSGHRPVTIFAAPSSSTPVAALRPDSEEDYSPDISHAKAHQKLLKSLSENKRLLSDHELEEKAAAEEARVAAIKSIKIKVRFPDNFSAEWTFGPEDTGASLYSEVRGIMANSSTSFRLVLPGTRTFIKDDAIAKLIKEYRLSTNTLVNFTWDDSVPANVRQLPFLKNSVASQAQEVVVIDIPEIEVKQERPSAPVPAPKPRNDGDGSGLKKPKWLKGFGKK</sequence>
<evidence type="ECO:0000313" key="3">
    <source>
        <dbReference type="EMBL" id="KAF2967273.1"/>
    </source>
</evidence>
<dbReference type="Gene3D" id="3.10.20.90">
    <property type="entry name" value="Phosphatidylinositol 3-kinase Catalytic Subunit, Chain A, domain 1"/>
    <property type="match status" value="1"/>
</dbReference>
<dbReference type="GO" id="GO:0006886">
    <property type="term" value="P:intracellular protein transport"/>
    <property type="evidence" value="ECO:0007669"/>
    <property type="project" value="TreeGrafter"/>
</dbReference>
<dbReference type="CDD" id="cd01767">
    <property type="entry name" value="UBX"/>
    <property type="match status" value="1"/>
</dbReference>
<feature type="compositionally biased region" description="Basic residues" evidence="1">
    <location>
        <begin position="502"/>
        <end position="513"/>
    </location>
</feature>
<accession>A0A7C8MRZ5</accession>
<dbReference type="InterPro" id="IPR029071">
    <property type="entry name" value="Ubiquitin-like_domsf"/>
</dbReference>
<evidence type="ECO:0000256" key="1">
    <source>
        <dbReference type="SAM" id="MobiDB-lite"/>
    </source>
</evidence>
<proteinExistence type="predicted"/>
<feature type="compositionally biased region" description="Low complexity" evidence="1">
    <location>
        <begin position="216"/>
        <end position="226"/>
    </location>
</feature>
<feature type="region of interest" description="Disordered" evidence="1">
    <location>
        <begin position="480"/>
        <end position="513"/>
    </location>
</feature>
<feature type="compositionally biased region" description="Polar residues" evidence="1">
    <location>
        <begin position="227"/>
        <end position="242"/>
    </location>
</feature>
<dbReference type="GO" id="GO:0005737">
    <property type="term" value="C:cytoplasm"/>
    <property type="evidence" value="ECO:0007669"/>
    <property type="project" value="TreeGrafter"/>
</dbReference>
<dbReference type="Pfam" id="PF11470">
    <property type="entry name" value="TUG-UBL1"/>
    <property type="match status" value="1"/>
</dbReference>
<gene>
    <name evidence="3" type="ORF">GQX73_g6295</name>
</gene>
<evidence type="ECO:0000313" key="4">
    <source>
        <dbReference type="Proteomes" id="UP000481858"/>
    </source>
</evidence>
<name>A0A7C8MRZ5_9PEZI</name>
<keyword evidence="4" id="KW-1185">Reference proteome</keyword>
<feature type="region of interest" description="Disordered" evidence="1">
    <location>
        <begin position="209"/>
        <end position="292"/>
    </location>
</feature>
<reference evidence="3 4" key="1">
    <citation type="submission" date="2019-12" db="EMBL/GenBank/DDBJ databases">
        <title>Draft genome sequence of the ascomycete Xylaria multiplex DSM 110363.</title>
        <authorList>
            <person name="Buettner E."/>
            <person name="Kellner H."/>
        </authorList>
    </citation>
    <scope>NUCLEOTIDE SEQUENCE [LARGE SCALE GENOMIC DNA]</scope>
    <source>
        <strain evidence="3 4">DSM 110363</strain>
    </source>
</reference>
<dbReference type="PANTHER" id="PTHR46467:SF1">
    <property type="entry name" value="TETHER CONTAINING UBX DOMAIN FOR GLUT4"/>
    <property type="match status" value="1"/>
</dbReference>
<organism evidence="3 4">
    <name type="scientific">Xylaria multiplex</name>
    <dbReference type="NCBI Taxonomy" id="323545"/>
    <lineage>
        <taxon>Eukaryota</taxon>
        <taxon>Fungi</taxon>
        <taxon>Dikarya</taxon>
        <taxon>Ascomycota</taxon>
        <taxon>Pezizomycotina</taxon>
        <taxon>Sordariomycetes</taxon>
        <taxon>Xylariomycetidae</taxon>
        <taxon>Xylariales</taxon>
        <taxon>Xylariaceae</taxon>
        <taxon>Xylaria</taxon>
    </lineage>
</organism>
<dbReference type="GO" id="GO:0012506">
    <property type="term" value="C:vesicle membrane"/>
    <property type="evidence" value="ECO:0007669"/>
    <property type="project" value="TreeGrafter"/>
</dbReference>